<dbReference type="Proteomes" id="UP001279734">
    <property type="component" value="Unassembled WGS sequence"/>
</dbReference>
<evidence type="ECO:0000313" key="3">
    <source>
        <dbReference type="Proteomes" id="UP001279734"/>
    </source>
</evidence>
<evidence type="ECO:0000256" key="1">
    <source>
        <dbReference type="SAM" id="Phobius"/>
    </source>
</evidence>
<keyword evidence="3" id="KW-1185">Reference proteome</keyword>
<feature type="transmembrane region" description="Helical" evidence="1">
    <location>
        <begin position="62"/>
        <end position="83"/>
    </location>
</feature>
<keyword evidence="1" id="KW-0472">Membrane</keyword>
<organism evidence="2 3">
    <name type="scientific">Nepenthes gracilis</name>
    <name type="common">Slender pitcher plant</name>
    <dbReference type="NCBI Taxonomy" id="150966"/>
    <lineage>
        <taxon>Eukaryota</taxon>
        <taxon>Viridiplantae</taxon>
        <taxon>Streptophyta</taxon>
        <taxon>Embryophyta</taxon>
        <taxon>Tracheophyta</taxon>
        <taxon>Spermatophyta</taxon>
        <taxon>Magnoliopsida</taxon>
        <taxon>eudicotyledons</taxon>
        <taxon>Gunneridae</taxon>
        <taxon>Pentapetalae</taxon>
        <taxon>Caryophyllales</taxon>
        <taxon>Nepenthaceae</taxon>
        <taxon>Nepenthes</taxon>
    </lineage>
</organism>
<evidence type="ECO:0000313" key="2">
    <source>
        <dbReference type="EMBL" id="GMG99238.1"/>
    </source>
</evidence>
<keyword evidence="1" id="KW-1133">Transmembrane helix</keyword>
<dbReference type="EMBL" id="BSYO01000001">
    <property type="protein sequence ID" value="GMG99238.1"/>
    <property type="molecule type" value="Genomic_DNA"/>
</dbReference>
<proteinExistence type="predicted"/>
<keyword evidence="1" id="KW-0812">Transmembrane</keyword>
<comment type="caution">
    <text evidence="2">The sequence shown here is derived from an EMBL/GenBank/DDBJ whole genome shotgun (WGS) entry which is preliminary data.</text>
</comment>
<name>A0AAD3RWP7_NEPGR</name>
<sequence>MEDDHHRHSEHDRLFTEIVNRGIQDGSQSFSVRVGHRGLPNFVNSVNLKYVKLGYTHLVRHGFYLVIAPLFVVILAVKLGRIMGCDVSGLLRTDLTNALYFVGPLCLLLYVYFDLLPRPTYLVDFACYCPPHEFQVSYSKNVVEKIQRIERRVSGNLFKPTFPLSQTSAYCSQDAFPIYGLQYPLCTSLSEKSASVEESFLFGSVATWKRTLRFDMLRLFEYFHWLKSITL</sequence>
<protein>
    <submittedName>
        <fullName evidence="2">Uncharacterized protein</fullName>
    </submittedName>
</protein>
<feature type="transmembrane region" description="Helical" evidence="1">
    <location>
        <begin position="95"/>
        <end position="113"/>
    </location>
</feature>
<dbReference type="AlphaFoldDB" id="A0AAD3RWP7"/>
<accession>A0AAD3RWP7</accession>
<reference evidence="2" key="1">
    <citation type="submission" date="2023-05" db="EMBL/GenBank/DDBJ databases">
        <title>Nepenthes gracilis genome sequencing.</title>
        <authorList>
            <person name="Fukushima K."/>
        </authorList>
    </citation>
    <scope>NUCLEOTIDE SEQUENCE</scope>
    <source>
        <strain evidence="2">SING2019-196</strain>
    </source>
</reference>
<gene>
    <name evidence="2" type="ORF">Nepgr_001078</name>
</gene>